<proteinExistence type="predicted"/>
<keyword evidence="4" id="KW-1185">Reference proteome</keyword>
<dbReference type="AlphaFoldDB" id="A0A9E8SLN1"/>
<dbReference type="InterPro" id="IPR000866">
    <property type="entry name" value="AhpC/TSA"/>
</dbReference>
<dbReference type="InterPro" id="IPR050553">
    <property type="entry name" value="Thioredoxin_ResA/DsbE_sf"/>
</dbReference>
<reference evidence="3" key="1">
    <citation type="submission" date="2022-11" db="EMBL/GenBank/DDBJ databases">
        <title>Dyadobacter pollutisoli sp. nov., isolated from plastic dumped soil.</title>
        <authorList>
            <person name="Kim J.M."/>
            <person name="Kim K.R."/>
            <person name="Lee J.K."/>
            <person name="Hao L."/>
            <person name="Jeon C.O."/>
        </authorList>
    </citation>
    <scope>NUCLEOTIDE SEQUENCE</scope>
    <source>
        <strain evidence="3">U1</strain>
    </source>
</reference>
<dbReference type="InterPro" id="IPR036249">
    <property type="entry name" value="Thioredoxin-like_sf"/>
</dbReference>
<dbReference type="KEGG" id="dpf:ON006_04720"/>
<dbReference type="Proteomes" id="UP001164653">
    <property type="component" value="Chromosome"/>
</dbReference>
<keyword evidence="1" id="KW-0472">Membrane</keyword>
<name>A0A9E8SLN1_9BACT</name>
<dbReference type="Gene3D" id="3.40.30.10">
    <property type="entry name" value="Glutaredoxin"/>
    <property type="match status" value="1"/>
</dbReference>
<gene>
    <name evidence="3" type="ORF">ON006_04720</name>
</gene>
<evidence type="ECO:0000259" key="2">
    <source>
        <dbReference type="PROSITE" id="PS51352"/>
    </source>
</evidence>
<evidence type="ECO:0000256" key="1">
    <source>
        <dbReference type="SAM" id="Phobius"/>
    </source>
</evidence>
<protein>
    <submittedName>
        <fullName evidence="3">TlpA disulfide reductase family protein</fullName>
    </submittedName>
</protein>
<keyword evidence="1" id="KW-0812">Transmembrane</keyword>
<dbReference type="Pfam" id="PF00578">
    <property type="entry name" value="AhpC-TSA"/>
    <property type="match status" value="1"/>
</dbReference>
<dbReference type="CDD" id="cd02966">
    <property type="entry name" value="TlpA_like_family"/>
    <property type="match status" value="1"/>
</dbReference>
<evidence type="ECO:0000313" key="3">
    <source>
        <dbReference type="EMBL" id="WAC13263.1"/>
    </source>
</evidence>
<evidence type="ECO:0000313" key="4">
    <source>
        <dbReference type="Proteomes" id="UP001164653"/>
    </source>
</evidence>
<dbReference type="GO" id="GO:0016491">
    <property type="term" value="F:oxidoreductase activity"/>
    <property type="evidence" value="ECO:0007669"/>
    <property type="project" value="InterPro"/>
</dbReference>
<sequence length="452" mass="51108">MNSRFCSPGNSLPYIFNLLLVYFLLWGSHPLKAQKISQIRPLAIGDTVPDVAINRILHYQTASAKRSDFKGKLLILDFWATWCSPCVSMIPKMDSLQNQFEGKVQFLPVTTQPENTVTAFRAKYEKRHGKRILHPEVVSDSILGKFFYHNSLPHYVWIDRDGVVVAVTGMDQINSDKISSYLRRAKPVLNEKRDEKRIAYDQSRPLLANGNGGDGSNMIYHSVLTRYTPGMQGRFSWNIDPKTGRKITVTNCSRFWLYRIAYAKPGNILDEGSVVIESERASRLTTGLHGQHYLDWLKDDNGFCYELIVPAGFQDKTNAIMQQDLINFFPDYAAAMENRTRKCLALVRMEGQGHLLKPSAGGRAQISIDPFEWKLANASLGSLVDRFNLTQNCPLNLVDQTGHTAAVDLQIEGNISNLPDLNKALARYGLMLTEKQLDRPVLVIRDREPTSK</sequence>
<dbReference type="InterPro" id="IPR013766">
    <property type="entry name" value="Thioredoxin_domain"/>
</dbReference>
<dbReference type="PROSITE" id="PS51352">
    <property type="entry name" value="THIOREDOXIN_2"/>
    <property type="match status" value="1"/>
</dbReference>
<dbReference type="GO" id="GO:0016209">
    <property type="term" value="F:antioxidant activity"/>
    <property type="evidence" value="ECO:0007669"/>
    <property type="project" value="InterPro"/>
</dbReference>
<feature type="domain" description="Thioredoxin" evidence="2">
    <location>
        <begin position="42"/>
        <end position="190"/>
    </location>
</feature>
<organism evidence="3 4">
    <name type="scientific">Dyadobacter pollutisoli</name>
    <dbReference type="NCBI Taxonomy" id="2910158"/>
    <lineage>
        <taxon>Bacteria</taxon>
        <taxon>Pseudomonadati</taxon>
        <taxon>Bacteroidota</taxon>
        <taxon>Cytophagia</taxon>
        <taxon>Cytophagales</taxon>
        <taxon>Spirosomataceae</taxon>
        <taxon>Dyadobacter</taxon>
    </lineage>
</organism>
<feature type="transmembrane region" description="Helical" evidence="1">
    <location>
        <begin position="12"/>
        <end position="31"/>
    </location>
</feature>
<dbReference type="SUPFAM" id="SSF52833">
    <property type="entry name" value="Thioredoxin-like"/>
    <property type="match status" value="1"/>
</dbReference>
<keyword evidence="1" id="KW-1133">Transmembrane helix</keyword>
<dbReference type="EMBL" id="CP112998">
    <property type="protein sequence ID" value="WAC13263.1"/>
    <property type="molecule type" value="Genomic_DNA"/>
</dbReference>
<dbReference type="PANTHER" id="PTHR42852">
    <property type="entry name" value="THIOL:DISULFIDE INTERCHANGE PROTEIN DSBE"/>
    <property type="match status" value="1"/>
</dbReference>
<dbReference type="PANTHER" id="PTHR42852:SF13">
    <property type="entry name" value="PROTEIN DIPZ"/>
    <property type="match status" value="1"/>
</dbReference>
<dbReference type="RefSeq" id="WP_244819624.1">
    <property type="nucleotide sequence ID" value="NZ_CP112998.1"/>
</dbReference>
<accession>A0A9E8SLN1</accession>